<keyword evidence="1" id="KW-0812">Transmembrane</keyword>
<name>A0AAD5WH69_PARTN</name>
<evidence type="ECO:0000313" key="2">
    <source>
        <dbReference type="EMBL" id="KAJ1369413.1"/>
    </source>
</evidence>
<dbReference type="PANTHER" id="PTHR13281">
    <property type="entry name" value="TRANSMEMBRANE PROTEIN 70, MITOCHONDRIAL"/>
    <property type="match status" value="1"/>
</dbReference>
<organism evidence="2 3">
    <name type="scientific">Parelaphostrongylus tenuis</name>
    <name type="common">Meningeal worm</name>
    <dbReference type="NCBI Taxonomy" id="148309"/>
    <lineage>
        <taxon>Eukaryota</taxon>
        <taxon>Metazoa</taxon>
        <taxon>Ecdysozoa</taxon>
        <taxon>Nematoda</taxon>
        <taxon>Chromadorea</taxon>
        <taxon>Rhabditida</taxon>
        <taxon>Rhabditina</taxon>
        <taxon>Rhabditomorpha</taxon>
        <taxon>Strongyloidea</taxon>
        <taxon>Metastrongylidae</taxon>
        <taxon>Parelaphostrongylus</taxon>
    </lineage>
</organism>
<comment type="caution">
    <text evidence="2">The sequence shown here is derived from an EMBL/GenBank/DDBJ whole genome shotgun (WGS) entry which is preliminary data.</text>
</comment>
<keyword evidence="3" id="KW-1185">Reference proteome</keyword>
<dbReference type="GO" id="GO:0033615">
    <property type="term" value="P:mitochondrial proton-transporting ATP synthase complex assembly"/>
    <property type="evidence" value="ECO:0007669"/>
    <property type="project" value="TreeGrafter"/>
</dbReference>
<accession>A0AAD5WH69</accession>
<proteinExistence type="predicted"/>
<gene>
    <name evidence="2" type="ORF">KIN20_030861</name>
</gene>
<dbReference type="InterPro" id="IPR009724">
    <property type="entry name" value="TMEM70"/>
</dbReference>
<evidence type="ECO:0000313" key="3">
    <source>
        <dbReference type="Proteomes" id="UP001196413"/>
    </source>
</evidence>
<dbReference type="EMBL" id="JAHQIW010006538">
    <property type="protein sequence ID" value="KAJ1369413.1"/>
    <property type="molecule type" value="Genomic_DNA"/>
</dbReference>
<evidence type="ECO:0000256" key="1">
    <source>
        <dbReference type="SAM" id="Phobius"/>
    </source>
</evidence>
<feature type="non-terminal residue" evidence="2">
    <location>
        <position position="147"/>
    </location>
</feature>
<keyword evidence="1" id="KW-0472">Membrane</keyword>
<dbReference type="PANTHER" id="PTHR13281:SF0">
    <property type="entry name" value="TRANSMEMBRANE PROTEIN 70, MITOCHONDRIAL"/>
    <property type="match status" value="1"/>
</dbReference>
<sequence>MLSSRIWFLRFPRRFPLLRQHNNSKSCTPSGAQLVPLSTLKREEIGHSILHCKETLPRGSPKTPHDVVATGVFIAKVLSLSSSAAGAIMVPLISSYLWEAATERPTIMLFTIVANTFLALLSFTPLLLHYLAKRFPINLYYNNDTKV</sequence>
<keyword evidence="1" id="KW-1133">Transmembrane helix</keyword>
<dbReference type="Proteomes" id="UP001196413">
    <property type="component" value="Unassembled WGS sequence"/>
</dbReference>
<reference evidence="2" key="1">
    <citation type="submission" date="2021-06" db="EMBL/GenBank/DDBJ databases">
        <title>Parelaphostrongylus tenuis whole genome reference sequence.</title>
        <authorList>
            <person name="Garwood T.J."/>
            <person name="Larsen P.A."/>
            <person name="Fountain-Jones N.M."/>
            <person name="Garbe J.R."/>
            <person name="Macchietto M.G."/>
            <person name="Kania S.A."/>
            <person name="Gerhold R.W."/>
            <person name="Richards J.E."/>
            <person name="Wolf T.M."/>
        </authorList>
    </citation>
    <scope>NUCLEOTIDE SEQUENCE</scope>
    <source>
        <strain evidence="2">MNPRO001-30</strain>
        <tissue evidence="2">Meninges</tissue>
    </source>
</reference>
<feature type="transmembrane region" description="Helical" evidence="1">
    <location>
        <begin position="106"/>
        <end position="128"/>
    </location>
</feature>
<feature type="transmembrane region" description="Helical" evidence="1">
    <location>
        <begin position="67"/>
        <end position="94"/>
    </location>
</feature>
<dbReference type="GO" id="GO:0031966">
    <property type="term" value="C:mitochondrial membrane"/>
    <property type="evidence" value="ECO:0007669"/>
    <property type="project" value="TreeGrafter"/>
</dbReference>
<dbReference type="AlphaFoldDB" id="A0AAD5WH69"/>
<protein>
    <submittedName>
        <fullName evidence="2">Uncharacterized protein</fullName>
    </submittedName>
</protein>